<dbReference type="EMBL" id="MN739043">
    <property type="protein sequence ID" value="QHS85407.1"/>
    <property type="molecule type" value="Genomic_DNA"/>
</dbReference>
<organism evidence="1">
    <name type="scientific">viral metagenome</name>
    <dbReference type="NCBI Taxonomy" id="1070528"/>
    <lineage>
        <taxon>unclassified sequences</taxon>
        <taxon>metagenomes</taxon>
        <taxon>organismal metagenomes</taxon>
    </lineage>
</organism>
<accession>A0A6C0AZJ0</accession>
<evidence type="ECO:0000313" key="1">
    <source>
        <dbReference type="EMBL" id="QHS85407.1"/>
    </source>
</evidence>
<dbReference type="AlphaFoldDB" id="A0A6C0AZJ0"/>
<sequence length="223" mass="26238">MLNTITDIKNILYINLENRLDRKTHVEGELRKVGLNIFQRFNAIKLKNGALGCSLSHLKCLEIAKINEWTHVFICEDDISFLEPDIFIKQMNGFLKEVKEWDVILVAGNNINNYTIINDYSVKVTECQTTTGYIVKKEYYDVLIANYKSGIENLIKLPHKHYLYAIDQFWKKLQEKDNWFLITPLTVVQKEGYSDIEQRVTNYAKPMTELDKPYFLKKLTKFK</sequence>
<protein>
    <recommendedName>
        <fullName evidence="2">Glycosyltransferase</fullName>
    </recommendedName>
</protein>
<evidence type="ECO:0008006" key="2">
    <source>
        <dbReference type="Google" id="ProtNLM"/>
    </source>
</evidence>
<proteinExistence type="predicted"/>
<name>A0A6C0AZJ0_9ZZZZ</name>
<reference evidence="1" key="1">
    <citation type="journal article" date="2020" name="Nature">
        <title>Giant virus diversity and host interactions through global metagenomics.</title>
        <authorList>
            <person name="Schulz F."/>
            <person name="Roux S."/>
            <person name="Paez-Espino D."/>
            <person name="Jungbluth S."/>
            <person name="Walsh D.A."/>
            <person name="Denef V.J."/>
            <person name="McMahon K.D."/>
            <person name="Konstantinidis K.T."/>
            <person name="Eloe-Fadrosh E.A."/>
            <person name="Kyrpides N.C."/>
            <person name="Woyke T."/>
        </authorList>
    </citation>
    <scope>NUCLEOTIDE SEQUENCE</scope>
    <source>
        <strain evidence="1">GVMAG-M-3300009182-78</strain>
    </source>
</reference>